<dbReference type="Proteomes" id="UP000194137">
    <property type="component" value="Chromosome"/>
</dbReference>
<accession>A0A1W6ZPG6</accession>
<dbReference type="InterPro" id="IPR036641">
    <property type="entry name" value="HPT_dom_sf"/>
</dbReference>
<organism evidence="1 2">
    <name type="scientific">Pseudorhodoplanes sinuspersici</name>
    <dbReference type="NCBI Taxonomy" id="1235591"/>
    <lineage>
        <taxon>Bacteria</taxon>
        <taxon>Pseudomonadati</taxon>
        <taxon>Pseudomonadota</taxon>
        <taxon>Alphaproteobacteria</taxon>
        <taxon>Hyphomicrobiales</taxon>
        <taxon>Pseudorhodoplanes</taxon>
    </lineage>
</organism>
<dbReference type="SUPFAM" id="SSF47226">
    <property type="entry name" value="Histidine-containing phosphotransfer domain, HPT domain"/>
    <property type="match status" value="1"/>
</dbReference>
<evidence type="ECO:0000313" key="2">
    <source>
        <dbReference type="Proteomes" id="UP000194137"/>
    </source>
</evidence>
<dbReference type="OrthoDB" id="8443180at2"/>
<dbReference type="EMBL" id="CP021112">
    <property type="protein sequence ID" value="ARP98684.1"/>
    <property type="molecule type" value="Genomic_DNA"/>
</dbReference>
<proteinExistence type="predicted"/>
<gene>
    <name evidence="1" type="ORF">CAK95_06015</name>
</gene>
<name>A0A1W6ZPG6_9HYPH</name>
<dbReference type="GO" id="GO:0000160">
    <property type="term" value="P:phosphorelay signal transduction system"/>
    <property type="evidence" value="ECO:0007669"/>
    <property type="project" value="InterPro"/>
</dbReference>
<protein>
    <submittedName>
        <fullName evidence="1">Uncharacterized protein</fullName>
    </submittedName>
</protein>
<dbReference type="AlphaFoldDB" id="A0A1W6ZPG6"/>
<keyword evidence="2" id="KW-1185">Reference proteome</keyword>
<dbReference type="RefSeq" id="WP_086087108.1">
    <property type="nucleotide sequence ID" value="NZ_RAQD01000003.1"/>
</dbReference>
<reference evidence="1 2" key="1">
    <citation type="submission" date="2017-05" db="EMBL/GenBank/DDBJ databases">
        <title>Full genome sequence of Pseudorhodoplanes sinuspersici.</title>
        <authorList>
            <person name="Dastgheib S.M.M."/>
            <person name="Shavandi M."/>
            <person name="Tirandaz H."/>
        </authorList>
    </citation>
    <scope>NUCLEOTIDE SEQUENCE [LARGE SCALE GENOMIC DNA]</scope>
    <source>
        <strain evidence="1 2">RIPI110</strain>
    </source>
</reference>
<sequence length="170" mass="19109">MTETPNPNPNVRIFSVDTRFQQMARRPGGVPKELAIEQALSQLDGFKDEFVDWVDREVKELSAAFKTMTDGRQRASELNDIYRRCCQLRDTGTTMGLELITFVADNLCQVLDNVKAGAPYDADVVACHTDALLLAKQKNYRDLRPDQVIEMTSGLQKILDRTKKIGESVG</sequence>
<dbReference type="KEGG" id="psin:CAK95_06015"/>
<evidence type="ECO:0000313" key="1">
    <source>
        <dbReference type="EMBL" id="ARP98684.1"/>
    </source>
</evidence>